<reference evidence="2 3" key="1">
    <citation type="submission" date="2020-08" db="EMBL/GenBank/DDBJ databases">
        <title>Functional genomics of gut bacteria from endangered species of beetles.</title>
        <authorList>
            <person name="Carlos-Shanley C."/>
        </authorList>
    </citation>
    <scope>NUCLEOTIDE SEQUENCE [LARGE SCALE GENOMIC DNA]</scope>
    <source>
        <strain evidence="2 3">S00068</strain>
    </source>
</reference>
<feature type="transmembrane region" description="Helical" evidence="1">
    <location>
        <begin position="98"/>
        <end position="122"/>
    </location>
</feature>
<evidence type="ECO:0000256" key="1">
    <source>
        <dbReference type="SAM" id="Phobius"/>
    </source>
</evidence>
<evidence type="ECO:0000313" key="3">
    <source>
        <dbReference type="Proteomes" id="UP000587367"/>
    </source>
</evidence>
<organism evidence="2 3">
    <name type="scientific">Chryseobacterium sediminis</name>
    <dbReference type="NCBI Taxonomy" id="1679494"/>
    <lineage>
        <taxon>Bacteria</taxon>
        <taxon>Pseudomonadati</taxon>
        <taxon>Bacteroidota</taxon>
        <taxon>Flavobacteriia</taxon>
        <taxon>Flavobacteriales</taxon>
        <taxon>Weeksellaceae</taxon>
        <taxon>Chryseobacterium group</taxon>
        <taxon>Chryseobacterium</taxon>
    </lineage>
</organism>
<keyword evidence="1" id="KW-0812">Transmembrane</keyword>
<dbReference type="Proteomes" id="UP000587367">
    <property type="component" value="Unassembled WGS sequence"/>
</dbReference>
<evidence type="ECO:0008006" key="4">
    <source>
        <dbReference type="Google" id="ProtNLM"/>
    </source>
</evidence>
<keyword evidence="3" id="KW-1185">Reference proteome</keyword>
<gene>
    <name evidence="2" type="ORF">HNP24_001283</name>
</gene>
<feature type="transmembrane region" description="Helical" evidence="1">
    <location>
        <begin position="58"/>
        <end position="77"/>
    </location>
</feature>
<dbReference type="EMBL" id="JACHKS010000001">
    <property type="protein sequence ID" value="MBB6330333.1"/>
    <property type="molecule type" value="Genomic_DNA"/>
</dbReference>
<accession>A0ABR6PZL8</accession>
<dbReference type="RefSeq" id="WP_184553961.1">
    <property type="nucleotide sequence ID" value="NZ_JACHKS010000001.1"/>
</dbReference>
<comment type="caution">
    <text evidence="2">The sequence shown here is derived from an EMBL/GenBank/DDBJ whole genome shotgun (WGS) entry which is preliminary data.</text>
</comment>
<keyword evidence="1" id="KW-0472">Membrane</keyword>
<sequence>MKDFFNYHYYRVAKFYYKRDGADATTALISVSAVQAWILINILLFIKELFFQDINLKKYGWIIFLIVMVGTLIYNNIRYKNKYQELRNRWINENRKDKATNGLIVILTIIFSWLLIFFNLFILKIIHQ</sequence>
<name>A0ABR6PZL8_9FLAO</name>
<evidence type="ECO:0000313" key="2">
    <source>
        <dbReference type="EMBL" id="MBB6330333.1"/>
    </source>
</evidence>
<proteinExistence type="predicted"/>
<keyword evidence="1" id="KW-1133">Transmembrane helix</keyword>
<feature type="transmembrane region" description="Helical" evidence="1">
    <location>
        <begin position="21"/>
        <end position="46"/>
    </location>
</feature>
<protein>
    <recommendedName>
        <fullName evidence="4">DUF202 domain-containing protein</fullName>
    </recommendedName>
</protein>